<proteinExistence type="predicted"/>
<name>A0ABV6UWF1_9ACTN</name>
<dbReference type="RefSeq" id="WP_030263681.1">
    <property type="nucleotide sequence ID" value="NZ_JBHEZZ010000023.1"/>
</dbReference>
<evidence type="ECO:0000313" key="3">
    <source>
        <dbReference type="Proteomes" id="UP001592528"/>
    </source>
</evidence>
<evidence type="ECO:0000256" key="1">
    <source>
        <dbReference type="SAM" id="MobiDB-lite"/>
    </source>
</evidence>
<gene>
    <name evidence="2" type="ORF">ACEZDJ_31340</name>
</gene>
<accession>A0ABV6UWF1</accession>
<protein>
    <submittedName>
        <fullName evidence="2">Uncharacterized protein</fullName>
    </submittedName>
</protein>
<evidence type="ECO:0000313" key="2">
    <source>
        <dbReference type="EMBL" id="MFC1405794.1"/>
    </source>
</evidence>
<sequence>MADTFLAAGGSTAGIGHHRAVASAAQLLPCVPAGTCDSVLQTSVRCTAAFRLITDGRSAGAPARADEFPRLHHDFWLADAGQRVDALRIRGDRRGPASALGGPAAVRRPAVADAPDEVVLWFPASRGADGATSLVEPPAPCSPARAAGSESRHA</sequence>
<keyword evidence="3" id="KW-1185">Reference proteome</keyword>
<dbReference type="Proteomes" id="UP001592528">
    <property type="component" value="Unassembled WGS sequence"/>
</dbReference>
<feature type="region of interest" description="Disordered" evidence="1">
    <location>
        <begin position="129"/>
        <end position="154"/>
    </location>
</feature>
<dbReference type="EMBL" id="JBHEZZ010000023">
    <property type="protein sequence ID" value="MFC1405794.1"/>
    <property type="molecule type" value="Genomic_DNA"/>
</dbReference>
<organism evidence="2 3">
    <name type="scientific">Streptacidiphilus cavernicola</name>
    <dbReference type="NCBI Taxonomy" id="3342716"/>
    <lineage>
        <taxon>Bacteria</taxon>
        <taxon>Bacillati</taxon>
        <taxon>Actinomycetota</taxon>
        <taxon>Actinomycetes</taxon>
        <taxon>Kitasatosporales</taxon>
        <taxon>Streptomycetaceae</taxon>
        <taxon>Streptacidiphilus</taxon>
    </lineage>
</organism>
<reference evidence="2 3" key="1">
    <citation type="submission" date="2024-09" db="EMBL/GenBank/DDBJ databases">
        <authorList>
            <person name="Lee S.D."/>
        </authorList>
    </citation>
    <scope>NUCLEOTIDE SEQUENCE [LARGE SCALE GENOMIC DNA]</scope>
    <source>
        <strain evidence="2 3">N1-5</strain>
    </source>
</reference>
<comment type="caution">
    <text evidence="2">The sequence shown here is derived from an EMBL/GenBank/DDBJ whole genome shotgun (WGS) entry which is preliminary data.</text>
</comment>